<dbReference type="Gene3D" id="1.25.40.10">
    <property type="entry name" value="Tetratricopeptide repeat domain"/>
    <property type="match status" value="1"/>
</dbReference>
<dbReference type="SUPFAM" id="SSF48452">
    <property type="entry name" value="TPR-like"/>
    <property type="match status" value="1"/>
</dbReference>
<sequence>MNIERVAASNLVASNLAYIAGDAEQTYAACEQFLQCLEWHLPRPTTLTPAISNIVENSSTQMLKANCFLALANLYGTLSQLVEASQALQAAEALYLTAGDPESMAHCLITRADLLRCRGRLIQSQNLLEGLQHSDSWMSLSDATKARAWFFLDTTRIYTFTGLGSKIWHWRAKFYHGGDAIQVNTHLEDLLLRCSGTGAALYRREILRLLAEVALCKGRLSDAADNLQAIIEMGGKSAENGLWSAVWKANVMSQQGDYELARELIREALEPSQFFVLRNARTFLCQSYGSAFIELTAGEYDRAESYFTATIEASDIQSDLVRKAFSICGLGEIAFARSNSILATQRFKETRSLCAEMGVPPQHLYNCFPFIALPDKFNGWVLFLEGQSPFAHPLGQTKDIRQRPESRIHLRNDETIHMV</sequence>
<protein>
    <recommendedName>
        <fullName evidence="3">Anaphase-promoting complex subunit 5</fullName>
    </recommendedName>
</protein>
<dbReference type="InterPro" id="IPR011990">
    <property type="entry name" value="TPR-like_helical_dom_sf"/>
</dbReference>
<gene>
    <name evidence="1" type="ORF">CY34DRAFT_13697</name>
</gene>
<reference evidence="1 2" key="1">
    <citation type="submission" date="2014-04" db="EMBL/GenBank/DDBJ databases">
        <authorList>
            <consortium name="DOE Joint Genome Institute"/>
            <person name="Kuo A."/>
            <person name="Ruytinx J."/>
            <person name="Rineau F."/>
            <person name="Colpaert J."/>
            <person name="Kohler A."/>
            <person name="Nagy L.G."/>
            <person name="Floudas D."/>
            <person name="Copeland A."/>
            <person name="Barry K.W."/>
            <person name="Cichocki N."/>
            <person name="Veneault-Fourrey C."/>
            <person name="LaButti K."/>
            <person name="Lindquist E.A."/>
            <person name="Lipzen A."/>
            <person name="Lundell T."/>
            <person name="Morin E."/>
            <person name="Murat C."/>
            <person name="Sun H."/>
            <person name="Tunlid A."/>
            <person name="Henrissat B."/>
            <person name="Grigoriev I.V."/>
            <person name="Hibbett D.S."/>
            <person name="Martin F."/>
            <person name="Nordberg H.P."/>
            <person name="Cantor M.N."/>
            <person name="Hua S.X."/>
        </authorList>
    </citation>
    <scope>NUCLEOTIDE SEQUENCE [LARGE SCALE GENOMIC DNA]</scope>
    <source>
        <strain evidence="1 2">UH-Slu-Lm8-n1</strain>
    </source>
</reference>
<dbReference type="STRING" id="930992.A0A0D0AR55"/>
<dbReference type="EMBL" id="KN835301">
    <property type="protein sequence ID" value="KIK40484.1"/>
    <property type="molecule type" value="Genomic_DNA"/>
</dbReference>
<dbReference type="HOGENOM" id="CLU_655824_0_0_1"/>
<dbReference type="Proteomes" id="UP000054485">
    <property type="component" value="Unassembled WGS sequence"/>
</dbReference>
<evidence type="ECO:0000313" key="1">
    <source>
        <dbReference type="EMBL" id="KIK40484.1"/>
    </source>
</evidence>
<dbReference type="InParanoid" id="A0A0D0AR55"/>
<evidence type="ECO:0000313" key="2">
    <source>
        <dbReference type="Proteomes" id="UP000054485"/>
    </source>
</evidence>
<name>A0A0D0AR55_9AGAM</name>
<dbReference type="OrthoDB" id="2674924at2759"/>
<reference evidence="2" key="2">
    <citation type="submission" date="2015-01" db="EMBL/GenBank/DDBJ databases">
        <title>Evolutionary Origins and Diversification of the Mycorrhizal Mutualists.</title>
        <authorList>
            <consortium name="DOE Joint Genome Institute"/>
            <consortium name="Mycorrhizal Genomics Consortium"/>
            <person name="Kohler A."/>
            <person name="Kuo A."/>
            <person name="Nagy L.G."/>
            <person name="Floudas D."/>
            <person name="Copeland A."/>
            <person name="Barry K.W."/>
            <person name="Cichocki N."/>
            <person name="Veneault-Fourrey C."/>
            <person name="LaButti K."/>
            <person name="Lindquist E.A."/>
            <person name="Lipzen A."/>
            <person name="Lundell T."/>
            <person name="Morin E."/>
            <person name="Murat C."/>
            <person name="Riley R."/>
            <person name="Ohm R."/>
            <person name="Sun H."/>
            <person name="Tunlid A."/>
            <person name="Henrissat B."/>
            <person name="Grigoriev I.V."/>
            <person name="Hibbett D.S."/>
            <person name="Martin F."/>
        </authorList>
    </citation>
    <scope>NUCLEOTIDE SEQUENCE [LARGE SCALE GENOMIC DNA]</scope>
    <source>
        <strain evidence="2">UH-Slu-Lm8-n1</strain>
    </source>
</reference>
<keyword evidence="2" id="KW-1185">Reference proteome</keyword>
<evidence type="ECO:0008006" key="3">
    <source>
        <dbReference type="Google" id="ProtNLM"/>
    </source>
</evidence>
<accession>A0A0D0AR55</accession>
<dbReference type="AlphaFoldDB" id="A0A0D0AR55"/>
<proteinExistence type="predicted"/>
<organism evidence="1 2">
    <name type="scientific">Suillus luteus UH-Slu-Lm8-n1</name>
    <dbReference type="NCBI Taxonomy" id="930992"/>
    <lineage>
        <taxon>Eukaryota</taxon>
        <taxon>Fungi</taxon>
        <taxon>Dikarya</taxon>
        <taxon>Basidiomycota</taxon>
        <taxon>Agaricomycotina</taxon>
        <taxon>Agaricomycetes</taxon>
        <taxon>Agaricomycetidae</taxon>
        <taxon>Boletales</taxon>
        <taxon>Suillineae</taxon>
        <taxon>Suillaceae</taxon>
        <taxon>Suillus</taxon>
    </lineage>
</organism>